<dbReference type="Proteomes" id="UP001177597">
    <property type="component" value="Plasmid paIh3"/>
</dbReference>
<name>A0AA95GD07_9GAMM</name>
<reference evidence="2" key="1">
    <citation type="submission" date="2023-04" db="EMBL/GenBank/DDBJ databases">
        <title>Genome dynamics across the evolutionary transition to endosymbiosis.</title>
        <authorList>
            <person name="Siozios S."/>
            <person name="Nadal-Jimenez P."/>
            <person name="Azagi T."/>
            <person name="Sprong H."/>
            <person name="Frost C.L."/>
            <person name="Parratt S.R."/>
            <person name="Taylor G."/>
            <person name="Brettell L."/>
            <person name="Lew K.C."/>
            <person name="Croft L."/>
            <person name="King K.C."/>
            <person name="Brockhurst M.A."/>
            <person name="Hypsa V."/>
            <person name="Novakova E."/>
            <person name="Darby A.C."/>
            <person name="Hurst G.D.D."/>
        </authorList>
    </citation>
    <scope>NUCLEOTIDE SEQUENCE</scope>
    <source>
        <strain evidence="2">AIh</strain>
        <plasmid evidence="2">paIh3</plasmid>
    </source>
</reference>
<dbReference type="InterPro" id="IPR048178">
    <property type="entry name" value="MobP1_relaxase-like"/>
</dbReference>
<evidence type="ECO:0000259" key="1">
    <source>
        <dbReference type="Pfam" id="PF03432"/>
    </source>
</evidence>
<dbReference type="Pfam" id="PF03432">
    <property type="entry name" value="Relaxase"/>
    <property type="match status" value="1"/>
</dbReference>
<evidence type="ECO:0000313" key="3">
    <source>
        <dbReference type="Proteomes" id="UP001177597"/>
    </source>
</evidence>
<organism evidence="2 3">
    <name type="scientific">Arsenophonus nasoniae</name>
    <name type="common">son-killer infecting Nasonia vitripennis</name>
    <dbReference type="NCBI Taxonomy" id="638"/>
    <lineage>
        <taxon>Bacteria</taxon>
        <taxon>Pseudomonadati</taxon>
        <taxon>Pseudomonadota</taxon>
        <taxon>Gammaproteobacteria</taxon>
        <taxon>Enterobacterales</taxon>
        <taxon>Morganellaceae</taxon>
        <taxon>Arsenophonus</taxon>
    </lineage>
</organism>
<dbReference type="NCBIfam" id="NF041450">
    <property type="entry name" value="MobP1"/>
    <property type="match status" value="1"/>
</dbReference>
<evidence type="ECO:0000313" key="2">
    <source>
        <dbReference type="EMBL" id="WGL93925.1"/>
    </source>
</evidence>
<sequence length="401" mass="46059">MGIKTDYDYRIKRAKGQAEKSAFRSRRASKSAFNYKVKQGYQPKSWGYKPSNEVAFKITGAGTTLAGISNSIEYITREGELQGYCYDGQGTEFSGQGKSFNQIATDTLAEGNNYNKKYAGENIAHVKNLVFSPPPKANVSRKDLIDSVVHTMKKNYAGHAFVAVYHEDKKEHPHVHVNFKLLNEETGKRLDLDKSTCRKIRVDFCHALQEKGYDVAANFQYSRELKNEIKHHQSTQPKERQSVYRVVDFGQSMYNGQGKYTPFIEYETLNKGKRVKIWGQDLKNHFEPEKLTKGALVKIKKLEPTTIRSPLYDNKGEISGYRESKRNNWHIENINVKRDRSHQIEKIINLYPDEKQKQLQLARKLAQRQSLALTAKHGFLQNSPEHKTFKKMFGLHDGAGF</sequence>
<feature type="domain" description="MobA/VirD2-like nuclease" evidence="1">
    <location>
        <begin position="98"/>
        <end position="201"/>
    </location>
</feature>
<gene>
    <name evidence="2" type="primary">mobP1</name>
    <name evidence="2" type="ORF">QE207_01155</name>
</gene>
<accession>A0AA95GD07</accession>
<protein>
    <submittedName>
        <fullName evidence="2">MobP1 family relaxase</fullName>
    </submittedName>
</protein>
<geneLocation type="plasmid" evidence="2 3">
    <name>paIh3</name>
</geneLocation>
<dbReference type="InterPro" id="IPR005094">
    <property type="entry name" value="Endonuclease_MobA/VirD2"/>
</dbReference>
<proteinExistence type="predicted"/>
<dbReference type="EMBL" id="CP123493">
    <property type="protein sequence ID" value="WGL93925.1"/>
    <property type="molecule type" value="Genomic_DNA"/>
</dbReference>
<dbReference type="RefSeq" id="WP_280628357.1">
    <property type="nucleotide sequence ID" value="NZ_CP123493.1"/>
</dbReference>
<dbReference type="AlphaFoldDB" id="A0AA95GD07"/>
<keyword evidence="2" id="KW-0614">Plasmid</keyword>